<evidence type="ECO:0000259" key="3">
    <source>
        <dbReference type="Pfam" id="PF23086"/>
    </source>
</evidence>
<feature type="domain" description="Coilin N-terminal" evidence="2">
    <location>
        <begin position="4"/>
        <end position="230"/>
    </location>
</feature>
<dbReference type="Gramene" id="RZC61585">
    <property type="protein sequence ID" value="RZC61585"/>
    <property type="gene ID" value="C5167_023344"/>
</dbReference>
<dbReference type="InterPro" id="IPR056398">
    <property type="entry name" value="Tudor_Coilin"/>
</dbReference>
<dbReference type="InterPro" id="IPR024822">
    <property type="entry name" value="Coilin"/>
</dbReference>
<evidence type="ECO:0000256" key="1">
    <source>
        <dbReference type="SAM" id="MobiDB-lite"/>
    </source>
</evidence>
<evidence type="ECO:0000313" key="4">
    <source>
        <dbReference type="EMBL" id="RZC61585.1"/>
    </source>
</evidence>
<feature type="region of interest" description="Disordered" evidence="1">
    <location>
        <begin position="132"/>
        <end position="297"/>
    </location>
</feature>
<dbReference type="EMBL" id="CM010719">
    <property type="protein sequence ID" value="RZC61585.1"/>
    <property type="molecule type" value="Genomic_DNA"/>
</dbReference>
<accession>A0A4Y7JPI5</accession>
<gene>
    <name evidence="4" type="ORF">C5167_023344</name>
</gene>
<organism evidence="4 5">
    <name type="scientific">Papaver somniferum</name>
    <name type="common">Opium poppy</name>
    <dbReference type="NCBI Taxonomy" id="3469"/>
    <lineage>
        <taxon>Eukaryota</taxon>
        <taxon>Viridiplantae</taxon>
        <taxon>Streptophyta</taxon>
        <taxon>Embryophyta</taxon>
        <taxon>Tracheophyta</taxon>
        <taxon>Spermatophyta</taxon>
        <taxon>Magnoliopsida</taxon>
        <taxon>Ranunculales</taxon>
        <taxon>Papaveraceae</taxon>
        <taxon>Papaveroideae</taxon>
        <taxon>Papaver</taxon>
    </lineage>
</organism>
<evidence type="ECO:0000313" key="5">
    <source>
        <dbReference type="Proteomes" id="UP000316621"/>
    </source>
</evidence>
<dbReference type="OrthoDB" id="74813at2759"/>
<feature type="compositionally biased region" description="Basic residues" evidence="1">
    <location>
        <begin position="161"/>
        <end position="179"/>
    </location>
</feature>
<dbReference type="PANTHER" id="PTHR15197">
    <property type="entry name" value="COILIN P80"/>
    <property type="match status" value="1"/>
</dbReference>
<dbReference type="Pfam" id="PF23086">
    <property type="entry name" value="Tudor_Coilin"/>
    <property type="match status" value="1"/>
</dbReference>
<dbReference type="GO" id="GO:0000387">
    <property type="term" value="P:spliceosomal snRNP assembly"/>
    <property type="evidence" value="ECO:0007669"/>
    <property type="project" value="TreeGrafter"/>
</dbReference>
<evidence type="ECO:0000259" key="2">
    <source>
        <dbReference type="Pfam" id="PF15862"/>
    </source>
</evidence>
<dbReference type="AlphaFoldDB" id="A0A4Y7JPI5"/>
<dbReference type="Pfam" id="PF15862">
    <property type="entry name" value="Coilin_N"/>
    <property type="match status" value="1"/>
</dbReference>
<feature type="compositionally biased region" description="Basic residues" evidence="1">
    <location>
        <begin position="283"/>
        <end position="293"/>
    </location>
</feature>
<proteinExistence type="predicted"/>
<dbReference type="InterPro" id="IPR031722">
    <property type="entry name" value="Coilin_N"/>
</dbReference>
<dbReference type="GO" id="GO:0030620">
    <property type="term" value="F:U2 snRNA binding"/>
    <property type="evidence" value="ECO:0007669"/>
    <property type="project" value="TreeGrafter"/>
</dbReference>
<dbReference type="Proteomes" id="UP000316621">
    <property type="component" value="Chromosome 5"/>
</dbReference>
<feature type="compositionally biased region" description="Basic and acidic residues" evidence="1">
    <location>
        <begin position="132"/>
        <end position="151"/>
    </location>
</feature>
<dbReference type="STRING" id="3469.A0A4Y7JPI5"/>
<feature type="domain" description="Coilin tudor" evidence="3">
    <location>
        <begin position="413"/>
        <end position="514"/>
    </location>
</feature>
<dbReference type="PANTHER" id="PTHR15197:SF0">
    <property type="entry name" value="COILIN"/>
    <property type="match status" value="1"/>
</dbReference>
<dbReference type="OMA" id="CEYKKQT"/>
<protein>
    <submittedName>
        <fullName evidence="4">Uncharacterized protein</fullName>
    </submittedName>
</protein>
<keyword evidence="5" id="KW-1185">Reference proteome</keyword>
<reference evidence="4 5" key="1">
    <citation type="journal article" date="2018" name="Science">
        <title>The opium poppy genome and morphinan production.</title>
        <authorList>
            <person name="Guo L."/>
            <person name="Winzer T."/>
            <person name="Yang X."/>
            <person name="Li Y."/>
            <person name="Ning Z."/>
            <person name="He Z."/>
            <person name="Teodor R."/>
            <person name="Lu Y."/>
            <person name="Bowser T.A."/>
            <person name="Graham I.A."/>
            <person name="Ye K."/>
        </authorList>
    </citation>
    <scope>NUCLEOTIDE SEQUENCE [LARGE SCALE GENOMIC DNA]</scope>
    <source>
        <strain evidence="5">cv. HN1</strain>
        <tissue evidence="4">Leaves</tissue>
    </source>
</reference>
<feature type="compositionally biased region" description="Basic residues" evidence="1">
    <location>
        <begin position="218"/>
        <end position="235"/>
    </location>
</feature>
<name>A0A4Y7JPI5_PAPSO</name>
<dbReference type="GO" id="GO:0030619">
    <property type="term" value="F:U1 snRNA binding"/>
    <property type="evidence" value="ECO:0007669"/>
    <property type="project" value="TreeGrafter"/>
</dbReference>
<feature type="region of interest" description="Disordered" evidence="1">
    <location>
        <begin position="363"/>
        <end position="390"/>
    </location>
</feature>
<dbReference type="GO" id="GO:0015030">
    <property type="term" value="C:Cajal body"/>
    <property type="evidence" value="ECO:0007669"/>
    <property type="project" value="TreeGrafter"/>
</dbReference>
<sequence>MDSVRLRLVFNDHKTILDNSQKTLGLKRCWSLLKPEFETISDFESHLIHTFQLHKTCPNGLLLSMDGFVLPHFESTNILKDKDIIRVKKKVREDVFRILDDQEEVYEVLGDQNVLSGVKLLALDEIEKENRGYKSEEEDSKCDSPGKDFVVDRTPPLGKAISKKRKLSKKVQGTKKRIKCNSPQNDESVPAEDAGNNVSMEPEEGDNNNTGVSSGKSSQKKKRSSKKTGKLKKVKASQLDDTIKKTIESIVSDESDDQHQENGAQNLEKIRTSEGVNKLTSRSSRRKKAKRKWKQEQAISVKNEAFQSLLPVKPVQTKPSQSLPVKVTYKEAEIVPVVVKPGHIRFEPLDEDEVAQGIHNPEENFQWNGATNKKKGQKWGQEKTTMSRSNNYKDPWEEAVEKLPCERKLVQTSIDFEKLKPVSSFPKEGDVVAYRVLELSSSWCPELSPFRVGKVSSCDSVTNRVVLVPVPEYPIVSGEMEETDVPQVDASLYNDDGSLEIEFALLSDVRILNSESSHAPTEAANNQNEASVTAKEATSGFRVNIDNRVRNSQFSENGGSANAWEEISQALSDKKTRLSKNNGWNKKEGSERSSWWTYRAMRSTALGPTMTRLRAGNELSA</sequence>